<feature type="domain" description="ABC transmembrane type-1" evidence="8">
    <location>
        <begin position="74"/>
        <end position="266"/>
    </location>
</feature>
<evidence type="ECO:0000313" key="9">
    <source>
        <dbReference type="EMBL" id="MFC7149666.1"/>
    </source>
</evidence>
<feature type="transmembrane region" description="Helical" evidence="7">
    <location>
        <begin position="186"/>
        <end position="209"/>
    </location>
</feature>
<keyword evidence="2 7" id="KW-0813">Transport</keyword>
<dbReference type="Proteomes" id="UP001596378">
    <property type="component" value="Unassembled WGS sequence"/>
</dbReference>
<feature type="transmembrane region" description="Helical" evidence="7">
    <location>
        <begin position="245"/>
        <end position="266"/>
    </location>
</feature>
<reference evidence="10" key="1">
    <citation type="journal article" date="2019" name="Int. J. Syst. Evol. Microbiol.">
        <title>The Global Catalogue of Microorganisms (GCM) 10K type strain sequencing project: providing services to taxonomists for standard genome sequencing and annotation.</title>
        <authorList>
            <consortium name="The Broad Institute Genomics Platform"/>
            <consortium name="The Broad Institute Genome Sequencing Center for Infectious Disease"/>
            <person name="Wu L."/>
            <person name="Ma J."/>
        </authorList>
    </citation>
    <scope>NUCLEOTIDE SEQUENCE [LARGE SCALE GENOMIC DNA]</scope>
    <source>
        <strain evidence="10">KCTC 12907</strain>
    </source>
</reference>
<organism evidence="9 10">
    <name type="scientific">Cohnella cellulosilytica</name>
    <dbReference type="NCBI Taxonomy" id="986710"/>
    <lineage>
        <taxon>Bacteria</taxon>
        <taxon>Bacillati</taxon>
        <taxon>Bacillota</taxon>
        <taxon>Bacilli</taxon>
        <taxon>Bacillales</taxon>
        <taxon>Paenibacillaceae</taxon>
        <taxon>Cohnella</taxon>
    </lineage>
</organism>
<dbReference type="Gene3D" id="1.10.3720.10">
    <property type="entry name" value="MetI-like"/>
    <property type="match status" value="1"/>
</dbReference>
<evidence type="ECO:0000256" key="6">
    <source>
        <dbReference type="ARBA" id="ARBA00023136"/>
    </source>
</evidence>
<comment type="subcellular location">
    <subcellularLocation>
        <location evidence="1 7">Cell membrane</location>
        <topology evidence="1 7">Multi-pass membrane protein</topology>
    </subcellularLocation>
</comment>
<dbReference type="PANTHER" id="PTHR43744:SF6">
    <property type="entry name" value="ABC TRANSPORTER PERMEASE PROTEIN YESQ-RELATED"/>
    <property type="match status" value="1"/>
</dbReference>
<comment type="similarity">
    <text evidence="7">Belongs to the binding-protein-dependent transport system permease family.</text>
</comment>
<proteinExistence type="inferred from homology"/>
<comment type="caution">
    <text evidence="9">The sequence shown here is derived from an EMBL/GenBank/DDBJ whole genome shotgun (WGS) entry which is preliminary data.</text>
</comment>
<keyword evidence="4 7" id="KW-0812">Transmembrane</keyword>
<evidence type="ECO:0000256" key="4">
    <source>
        <dbReference type="ARBA" id="ARBA00022692"/>
    </source>
</evidence>
<dbReference type="InterPro" id="IPR035906">
    <property type="entry name" value="MetI-like_sf"/>
</dbReference>
<feature type="transmembrane region" description="Helical" evidence="7">
    <location>
        <begin position="111"/>
        <end position="133"/>
    </location>
</feature>
<dbReference type="SUPFAM" id="SSF161098">
    <property type="entry name" value="MetI-like"/>
    <property type="match status" value="1"/>
</dbReference>
<protein>
    <submittedName>
        <fullName evidence="9">Carbohydrate ABC transporter permease</fullName>
    </submittedName>
</protein>
<evidence type="ECO:0000256" key="2">
    <source>
        <dbReference type="ARBA" id="ARBA00022448"/>
    </source>
</evidence>
<dbReference type="RefSeq" id="WP_378049033.1">
    <property type="nucleotide sequence ID" value="NZ_JBHMDN010000020.1"/>
</dbReference>
<evidence type="ECO:0000313" key="10">
    <source>
        <dbReference type="Proteomes" id="UP001596378"/>
    </source>
</evidence>
<evidence type="ECO:0000256" key="7">
    <source>
        <dbReference type="RuleBase" id="RU363032"/>
    </source>
</evidence>
<evidence type="ECO:0000259" key="8">
    <source>
        <dbReference type="PROSITE" id="PS50928"/>
    </source>
</evidence>
<keyword evidence="5 7" id="KW-1133">Transmembrane helix</keyword>
<dbReference type="InterPro" id="IPR000515">
    <property type="entry name" value="MetI-like"/>
</dbReference>
<dbReference type="PANTHER" id="PTHR43744">
    <property type="entry name" value="ABC TRANSPORTER PERMEASE PROTEIN MG189-RELATED-RELATED"/>
    <property type="match status" value="1"/>
</dbReference>
<feature type="transmembrane region" description="Helical" evidence="7">
    <location>
        <begin position="145"/>
        <end position="165"/>
    </location>
</feature>
<feature type="transmembrane region" description="Helical" evidence="7">
    <location>
        <begin position="78"/>
        <end position="99"/>
    </location>
</feature>
<feature type="transmembrane region" description="Helical" evidence="7">
    <location>
        <begin position="12"/>
        <end position="33"/>
    </location>
</feature>
<accession>A0ABW2F9J2</accession>
<dbReference type="PROSITE" id="PS50928">
    <property type="entry name" value="ABC_TM1"/>
    <property type="match status" value="1"/>
</dbReference>
<dbReference type="Pfam" id="PF00528">
    <property type="entry name" value="BPD_transp_1"/>
    <property type="match status" value="1"/>
</dbReference>
<name>A0ABW2F9J2_9BACL</name>
<dbReference type="EMBL" id="JBHTAI010000008">
    <property type="protein sequence ID" value="MFC7149666.1"/>
    <property type="molecule type" value="Genomic_DNA"/>
</dbReference>
<keyword evidence="6 7" id="KW-0472">Membrane</keyword>
<evidence type="ECO:0000256" key="1">
    <source>
        <dbReference type="ARBA" id="ARBA00004651"/>
    </source>
</evidence>
<dbReference type="CDD" id="cd06261">
    <property type="entry name" value="TM_PBP2"/>
    <property type="match status" value="1"/>
</dbReference>
<sequence length="281" mass="32192">MKKEYNPFQKMARYLLLSAFGLLMIYPLIWLFFAAFKPNNEIFGSIALLPKEIVWDAFAKGWKGSGQFSFGVFFTNSFMLVIPVVLFTLLSSTLVAYGFARFKFPFKKPLFILMISTLMLPNAVVIIPRYILFKNFDWLNSYLPFTIPALFACYPFFIFMLVQFLRGLPRELDESATVDGCNSFVILVRILLPLCKPALFSVGIFQFIWTWNDFFNSMIYINSVKKYTIALGLRMSLDNTAAANWNQIMAMSIVAIIPCVLIFFFAQKYFVEGVATTGIKG</sequence>
<gene>
    <name evidence="9" type="ORF">ACFQMJ_14140</name>
</gene>
<evidence type="ECO:0000256" key="5">
    <source>
        <dbReference type="ARBA" id="ARBA00022989"/>
    </source>
</evidence>
<evidence type="ECO:0000256" key="3">
    <source>
        <dbReference type="ARBA" id="ARBA00022475"/>
    </source>
</evidence>
<keyword evidence="3" id="KW-1003">Cell membrane</keyword>
<keyword evidence="10" id="KW-1185">Reference proteome</keyword>